<feature type="region of interest" description="Disordered" evidence="6">
    <location>
        <begin position="148"/>
        <end position="216"/>
    </location>
</feature>
<dbReference type="InterPro" id="IPR029197">
    <property type="entry name" value="CKAP2_C"/>
</dbReference>
<feature type="region of interest" description="Disordered" evidence="6">
    <location>
        <begin position="69"/>
        <end position="118"/>
    </location>
</feature>
<dbReference type="Proteomes" id="UP001187415">
    <property type="component" value="Unassembled WGS sequence"/>
</dbReference>
<keyword evidence="3" id="KW-0963">Cytoplasm</keyword>
<feature type="compositionally biased region" description="Polar residues" evidence="6">
    <location>
        <begin position="170"/>
        <end position="186"/>
    </location>
</feature>
<dbReference type="PANTHER" id="PTHR16076">
    <property type="entry name" value="CYTOSKELETON ASSOCIATED PROTEIN 2-RELATED"/>
    <property type="match status" value="1"/>
</dbReference>
<comment type="caution">
    <text evidence="8">The sequence shown here is derived from an EMBL/GenBank/DDBJ whole genome shotgun (WGS) entry which is preliminary data.</text>
</comment>
<feature type="compositionally biased region" description="Polar residues" evidence="6">
    <location>
        <begin position="77"/>
        <end position="102"/>
    </location>
</feature>
<dbReference type="GO" id="GO:0007026">
    <property type="term" value="P:negative regulation of microtubule depolymerization"/>
    <property type="evidence" value="ECO:0007669"/>
    <property type="project" value="TreeGrafter"/>
</dbReference>
<dbReference type="EMBL" id="JAUPFM010000015">
    <property type="protein sequence ID" value="KAK2828848.1"/>
    <property type="molecule type" value="Genomic_DNA"/>
</dbReference>
<evidence type="ECO:0000256" key="1">
    <source>
        <dbReference type="ARBA" id="ARBA00004245"/>
    </source>
</evidence>
<feature type="domain" description="Cytoskeleton-associated protein 2 C-terminal" evidence="7">
    <location>
        <begin position="241"/>
        <end position="428"/>
    </location>
</feature>
<keyword evidence="4" id="KW-0597">Phosphoprotein</keyword>
<accession>A0AA88M364</accession>
<name>A0AA88M364_CHASR</name>
<evidence type="ECO:0000259" key="7">
    <source>
        <dbReference type="Pfam" id="PF15297"/>
    </source>
</evidence>
<evidence type="ECO:0000256" key="6">
    <source>
        <dbReference type="SAM" id="MobiDB-lite"/>
    </source>
</evidence>
<keyword evidence="5" id="KW-0206">Cytoskeleton</keyword>
<evidence type="ECO:0000256" key="4">
    <source>
        <dbReference type="ARBA" id="ARBA00022553"/>
    </source>
</evidence>
<evidence type="ECO:0000313" key="9">
    <source>
        <dbReference type="Proteomes" id="UP001187415"/>
    </source>
</evidence>
<proteinExistence type="inferred from homology"/>
<sequence length="438" mass="47990">MSSTDSKSSVVKTESQMAGNVAKGRSKYVTSVPGTHKHESARSKPVVSKSTLISKPTVTSCPPTAICSSHPLAKTLPPTQTSTISRSTAVVPTKGSGTQNSRVKIPVKDKVNKPPVSSSFSQYRFSMETAEERRAKLADWLASKGKTLKRPAMTSAPPTKTKVLGKAKAQLNSHPQNETQPNAQCKQKSEHSLKAPSPDSGTAAHCTHTQEEVLTHSRTSVVLDTTLELLENPDAVLLIDPLDNVDDIVVNLLEALEAMATPSECNGEVAQVTEECGVGMEDGKSKDVYEEEQVQNEILEYVGEQPKFEQVKNEPEESDTEEVANDKENTPQMENASVIKYSVKTTPYLQSVRKTMEGEVSSSRSRRKSNIKDLKFLTPVRRSCRIQRKSSHMPTMLVDHDPCVSSLAELVKLDDNPNAYIYRKNHALLGDLPDQPEL</sequence>
<reference evidence="8" key="1">
    <citation type="submission" date="2023-07" db="EMBL/GenBank/DDBJ databases">
        <title>Chromosome-level Genome Assembly of Striped Snakehead (Channa striata).</title>
        <authorList>
            <person name="Liu H."/>
        </authorList>
    </citation>
    <scope>NUCLEOTIDE SEQUENCE</scope>
    <source>
        <strain evidence="8">Gz</strain>
        <tissue evidence="8">Muscle</tissue>
    </source>
</reference>
<evidence type="ECO:0000256" key="5">
    <source>
        <dbReference type="ARBA" id="ARBA00023212"/>
    </source>
</evidence>
<dbReference type="InterPro" id="IPR026165">
    <property type="entry name" value="CKAP2_fam"/>
</dbReference>
<comment type="similarity">
    <text evidence="2">Belongs to the CKAP2 family.</text>
</comment>
<dbReference type="GO" id="GO:0015630">
    <property type="term" value="C:microtubule cytoskeleton"/>
    <property type="evidence" value="ECO:0007669"/>
    <property type="project" value="TreeGrafter"/>
</dbReference>
<dbReference type="Pfam" id="PF15297">
    <property type="entry name" value="CKAP2_C"/>
    <property type="match status" value="1"/>
</dbReference>
<keyword evidence="9" id="KW-1185">Reference proteome</keyword>
<gene>
    <name evidence="8" type="ORF">Q5P01_019882</name>
</gene>
<evidence type="ECO:0000256" key="3">
    <source>
        <dbReference type="ARBA" id="ARBA00022490"/>
    </source>
</evidence>
<dbReference type="AlphaFoldDB" id="A0AA88M364"/>
<dbReference type="PANTHER" id="PTHR16076:SF8">
    <property type="entry name" value="CYTOSKELETON-ASSOCIATED PROTEIN 2"/>
    <property type="match status" value="1"/>
</dbReference>
<protein>
    <recommendedName>
        <fullName evidence="7">Cytoskeleton-associated protein 2 C-terminal domain-containing protein</fullName>
    </recommendedName>
</protein>
<evidence type="ECO:0000256" key="2">
    <source>
        <dbReference type="ARBA" id="ARBA00009468"/>
    </source>
</evidence>
<organism evidence="8 9">
    <name type="scientific">Channa striata</name>
    <name type="common">Snakehead murrel</name>
    <name type="synonym">Ophicephalus striatus</name>
    <dbReference type="NCBI Taxonomy" id="64152"/>
    <lineage>
        <taxon>Eukaryota</taxon>
        <taxon>Metazoa</taxon>
        <taxon>Chordata</taxon>
        <taxon>Craniata</taxon>
        <taxon>Vertebrata</taxon>
        <taxon>Euteleostomi</taxon>
        <taxon>Actinopterygii</taxon>
        <taxon>Neopterygii</taxon>
        <taxon>Teleostei</taxon>
        <taxon>Neoteleostei</taxon>
        <taxon>Acanthomorphata</taxon>
        <taxon>Anabantaria</taxon>
        <taxon>Anabantiformes</taxon>
        <taxon>Channoidei</taxon>
        <taxon>Channidae</taxon>
        <taxon>Channa</taxon>
    </lineage>
</organism>
<evidence type="ECO:0000313" key="8">
    <source>
        <dbReference type="EMBL" id="KAK2828848.1"/>
    </source>
</evidence>
<feature type="region of interest" description="Disordered" evidence="6">
    <location>
        <begin position="1"/>
        <end position="51"/>
    </location>
</feature>
<feature type="compositionally biased region" description="Low complexity" evidence="6">
    <location>
        <begin position="1"/>
        <end position="15"/>
    </location>
</feature>
<comment type="subcellular location">
    <subcellularLocation>
        <location evidence="1">Cytoplasm</location>
        <location evidence="1">Cytoskeleton</location>
    </subcellularLocation>
</comment>